<reference evidence="1 2" key="1">
    <citation type="journal article" date="2023" name="BMC Biol.">
        <title>The compact genome of the sponge Oopsacas minuta (Hexactinellida) is lacking key metazoan core genes.</title>
        <authorList>
            <person name="Santini S."/>
            <person name="Schenkelaars Q."/>
            <person name="Jourda C."/>
            <person name="Duchesne M."/>
            <person name="Belahbib H."/>
            <person name="Rocher C."/>
            <person name="Selva M."/>
            <person name="Riesgo A."/>
            <person name="Vervoort M."/>
            <person name="Leys S.P."/>
            <person name="Kodjabachian L."/>
            <person name="Le Bivic A."/>
            <person name="Borchiellini C."/>
            <person name="Claverie J.M."/>
            <person name="Renard E."/>
        </authorList>
    </citation>
    <scope>NUCLEOTIDE SEQUENCE [LARGE SCALE GENOMIC DNA]</scope>
    <source>
        <strain evidence="1">SPO-2</strain>
    </source>
</reference>
<protein>
    <submittedName>
        <fullName evidence="1">Uncharacterized protein</fullName>
    </submittedName>
</protein>
<evidence type="ECO:0000313" key="2">
    <source>
        <dbReference type="Proteomes" id="UP001165289"/>
    </source>
</evidence>
<dbReference type="Proteomes" id="UP001165289">
    <property type="component" value="Unassembled WGS sequence"/>
</dbReference>
<keyword evidence="2" id="KW-1185">Reference proteome</keyword>
<evidence type="ECO:0000313" key="1">
    <source>
        <dbReference type="EMBL" id="KAI6651300.1"/>
    </source>
</evidence>
<sequence length="175" mass="20315">MFRKFIQLELQLGVSETQDISIEPPAKRSRGQDNERQYNSVFKAKIVLNLEVGVSPKRNRKLSKENFRLPMQQWHATTRERLIRTGCADSYNSKWDRYAPEQRFNVDQSPCPFVINTKKTYEMLEKNNPNNREHKVWTSQLGSGLDKRQCTLQVCFQPTGKQPRVVITSNGKGKG</sequence>
<comment type="caution">
    <text evidence="1">The sequence shown here is derived from an EMBL/GenBank/DDBJ whole genome shotgun (WGS) entry which is preliminary data.</text>
</comment>
<dbReference type="EMBL" id="JAKMXF010000305">
    <property type="protein sequence ID" value="KAI6651300.1"/>
    <property type="molecule type" value="Genomic_DNA"/>
</dbReference>
<gene>
    <name evidence="1" type="ORF">LOD99_5266</name>
</gene>
<name>A0AAV7JR76_9METZ</name>
<dbReference type="AlphaFoldDB" id="A0AAV7JR76"/>
<organism evidence="1 2">
    <name type="scientific">Oopsacas minuta</name>
    <dbReference type="NCBI Taxonomy" id="111878"/>
    <lineage>
        <taxon>Eukaryota</taxon>
        <taxon>Metazoa</taxon>
        <taxon>Porifera</taxon>
        <taxon>Hexactinellida</taxon>
        <taxon>Hexasterophora</taxon>
        <taxon>Lyssacinosida</taxon>
        <taxon>Leucopsacidae</taxon>
        <taxon>Oopsacas</taxon>
    </lineage>
</organism>
<accession>A0AAV7JR76</accession>
<proteinExistence type="predicted"/>